<feature type="transmembrane region" description="Helical" evidence="1">
    <location>
        <begin position="278"/>
        <end position="302"/>
    </location>
</feature>
<feature type="transmembrane region" description="Helical" evidence="1">
    <location>
        <begin position="395"/>
        <end position="417"/>
    </location>
</feature>
<keyword evidence="1" id="KW-0812">Transmembrane</keyword>
<dbReference type="HOGENOM" id="CLU_466960_0_0_1"/>
<evidence type="ECO:0000256" key="1">
    <source>
        <dbReference type="SAM" id="Phobius"/>
    </source>
</evidence>
<protein>
    <submittedName>
        <fullName evidence="2">KLLA0E04313p</fullName>
    </submittedName>
</protein>
<dbReference type="GeneID" id="2893825"/>
<keyword evidence="1" id="KW-0472">Membrane</keyword>
<organism evidence="2 3">
    <name type="scientific">Kluyveromyces lactis (strain ATCC 8585 / CBS 2359 / DSM 70799 / NBRC 1267 / NRRL Y-1140 / WM37)</name>
    <name type="common">Yeast</name>
    <name type="synonym">Candida sphaerica</name>
    <dbReference type="NCBI Taxonomy" id="284590"/>
    <lineage>
        <taxon>Eukaryota</taxon>
        <taxon>Fungi</taxon>
        <taxon>Dikarya</taxon>
        <taxon>Ascomycota</taxon>
        <taxon>Saccharomycotina</taxon>
        <taxon>Saccharomycetes</taxon>
        <taxon>Saccharomycetales</taxon>
        <taxon>Saccharomycetaceae</taxon>
        <taxon>Kluyveromyces</taxon>
    </lineage>
</organism>
<dbReference type="OMA" id="HINTARK"/>
<evidence type="ECO:0000313" key="2">
    <source>
        <dbReference type="EMBL" id="CAG99226.1"/>
    </source>
</evidence>
<gene>
    <name evidence="2" type="ORF">KLLA0_E04313g</name>
</gene>
<keyword evidence="3" id="KW-1185">Reference proteome</keyword>
<reference evidence="2 3" key="1">
    <citation type="journal article" date="2004" name="Nature">
        <title>Genome evolution in yeasts.</title>
        <authorList>
            <consortium name="Genolevures"/>
            <person name="Dujon B."/>
            <person name="Sherman D."/>
            <person name="Fischer G."/>
            <person name="Durrens P."/>
            <person name="Casaregola S."/>
            <person name="Lafontaine I."/>
            <person name="de Montigny J."/>
            <person name="Marck C."/>
            <person name="Neuveglise C."/>
            <person name="Talla E."/>
            <person name="Goffard N."/>
            <person name="Frangeul L."/>
            <person name="Aigle M."/>
            <person name="Anthouard V."/>
            <person name="Babour A."/>
            <person name="Barbe V."/>
            <person name="Barnay S."/>
            <person name="Blanchin S."/>
            <person name="Beckerich J.M."/>
            <person name="Beyne E."/>
            <person name="Bleykasten C."/>
            <person name="Boisrame A."/>
            <person name="Boyer J."/>
            <person name="Cattolico L."/>
            <person name="Confanioleri F."/>
            <person name="de Daruvar A."/>
            <person name="Despons L."/>
            <person name="Fabre E."/>
            <person name="Fairhead C."/>
            <person name="Ferry-Dumazet H."/>
            <person name="Groppi A."/>
            <person name="Hantraye F."/>
            <person name="Hennequin C."/>
            <person name="Jauniaux N."/>
            <person name="Joyet P."/>
            <person name="Kachouri R."/>
            <person name="Kerrest A."/>
            <person name="Koszul R."/>
            <person name="Lemaire M."/>
            <person name="Lesur I."/>
            <person name="Ma L."/>
            <person name="Muller H."/>
            <person name="Nicaud J.M."/>
            <person name="Nikolski M."/>
            <person name="Oztas S."/>
            <person name="Ozier-Kalogeropoulos O."/>
            <person name="Pellenz S."/>
            <person name="Potier S."/>
            <person name="Richard G.F."/>
            <person name="Straub M.L."/>
            <person name="Suleau A."/>
            <person name="Swennene D."/>
            <person name="Tekaia F."/>
            <person name="Wesolowski-Louvel M."/>
            <person name="Westhof E."/>
            <person name="Wirth B."/>
            <person name="Zeniou-Meyer M."/>
            <person name="Zivanovic I."/>
            <person name="Bolotin-Fukuhara M."/>
            <person name="Thierry A."/>
            <person name="Bouchier C."/>
            <person name="Caudron B."/>
            <person name="Scarpelli C."/>
            <person name="Gaillardin C."/>
            <person name="Weissenbach J."/>
            <person name="Wincker P."/>
            <person name="Souciet J.L."/>
        </authorList>
    </citation>
    <scope>NUCLEOTIDE SEQUENCE [LARGE SCALE GENOMIC DNA]</scope>
    <source>
        <strain evidence="3">ATCC 8585 / CBS 2359 / DSM 70799 / NBRC 1267 / NRRL Y-1140 / WM37</strain>
    </source>
</reference>
<name>Q6CPK0_KLULA</name>
<dbReference type="EMBL" id="CR382125">
    <property type="protein sequence ID" value="CAG99226.1"/>
    <property type="molecule type" value="Genomic_DNA"/>
</dbReference>
<accession>Q6CPK0</accession>
<dbReference type="KEGG" id="kla:KLLA0_E04313g"/>
<feature type="transmembrane region" description="Helical" evidence="1">
    <location>
        <begin position="21"/>
        <end position="40"/>
    </location>
</feature>
<keyword evidence="1" id="KW-1133">Transmembrane helix</keyword>
<feature type="transmembrane region" description="Helical" evidence="1">
    <location>
        <begin position="562"/>
        <end position="583"/>
    </location>
</feature>
<dbReference type="InParanoid" id="Q6CPK0"/>
<dbReference type="PaxDb" id="284590-Q6CPK0"/>
<dbReference type="RefSeq" id="XP_454139.1">
    <property type="nucleotide sequence ID" value="XM_454139.1"/>
</dbReference>
<dbReference type="AlphaFoldDB" id="Q6CPK0"/>
<sequence>MKFLLEPISLKVKILRSLTNPILLFPTLTILFLIWFMNAVNSFAETVAENGYSTTITVTKTLLSTATTTATTTSLINAPTSTAIDNTSNLSNLKEYLNSCINSTLELNSRLVNVDITKRLTPLAKSNIQNWQTSFYNTKVLLNNTRTQFLKLNDSVLTDLDEQSDRLNAAVTTLTDLGLIVASSADEDNALQNIYLDFSNVTEEFSWFEGLLNSSSADTISLSSPNVSFETFDLHTTAYSDSVALLISNISSSLGHATAAEKKLSLKKRQVSEESSKFVKLTIIFLCIYPMQVIGWVILEWFSHAIRRDMILGTLDCQLLEMEDKKTTLQRYDDWKPRLSKLCESVQNPFTVQSATALLKIGDHMWLRRKQNSDYPTDVQCNRTTAKKVGKLTWWFYNSCAYQLYFLLLILMTWVVISSTIPASYSTSLSKRAVELSSSATYIPTNSIGKLCESFDTEINTNIEELVRNFYNTSINQSLEKYNDKMTALVTKLPSSISEYVQWDNFTGTEFNTIVPFNSSAVVSTYLGLSDPYDASSTDADASLFKREQTAEFDLKFALNKLFRNSIIIWACIHLFQLVICIIF</sequence>
<proteinExistence type="predicted"/>
<dbReference type="Proteomes" id="UP000000598">
    <property type="component" value="Chromosome E"/>
</dbReference>
<evidence type="ECO:0000313" key="3">
    <source>
        <dbReference type="Proteomes" id="UP000000598"/>
    </source>
</evidence>